<dbReference type="GO" id="GO:0005886">
    <property type="term" value="C:plasma membrane"/>
    <property type="evidence" value="ECO:0007669"/>
    <property type="project" value="UniProtKB-SubCell"/>
</dbReference>
<comment type="function">
    <text evidence="1">Joins adenosylcobinamide-GDP and alpha-ribazole to generate adenosylcobalamin (Ado-cobalamin). Also synthesizes adenosylcobalamin 5'-phosphate from adenosylcobinamide-GDP and alpha-ribazole 5'-phosphate.</text>
</comment>
<keyword evidence="1" id="KW-0460">Magnesium</keyword>
<dbReference type="GO" id="GO:0009236">
    <property type="term" value="P:cobalamin biosynthetic process"/>
    <property type="evidence" value="ECO:0007669"/>
    <property type="project" value="UniProtKB-UniRule"/>
</dbReference>
<reference evidence="2" key="1">
    <citation type="submission" date="2020-08" db="EMBL/GenBank/DDBJ databases">
        <title>Ramlibacter sp. USB13 16S ribosomal RNA gene genome sequencing and assembly.</title>
        <authorList>
            <person name="Kang M."/>
        </authorList>
    </citation>
    <scope>NUCLEOTIDE SEQUENCE</scope>
    <source>
        <strain evidence="2">USB13</strain>
    </source>
</reference>
<feature type="transmembrane region" description="Helical" evidence="1">
    <location>
        <begin position="43"/>
        <end position="63"/>
    </location>
</feature>
<proteinExistence type="inferred from homology"/>
<keyword evidence="1" id="KW-0808">Transferase</keyword>
<evidence type="ECO:0000313" key="3">
    <source>
        <dbReference type="Proteomes" id="UP000608513"/>
    </source>
</evidence>
<comment type="cofactor">
    <cofactor evidence="1">
        <name>Mg(2+)</name>
        <dbReference type="ChEBI" id="CHEBI:18420"/>
    </cofactor>
</comment>
<keyword evidence="1" id="KW-1133">Transmembrane helix</keyword>
<feature type="transmembrane region" description="Helical" evidence="1">
    <location>
        <begin position="137"/>
        <end position="157"/>
    </location>
</feature>
<evidence type="ECO:0000313" key="2">
    <source>
        <dbReference type="EMBL" id="MBC5785048.1"/>
    </source>
</evidence>
<dbReference type="Proteomes" id="UP000608513">
    <property type="component" value="Unassembled WGS sequence"/>
</dbReference>
<keyword evidence="1" id="KW-0169">Cobalamin biosynthesis</keyword>
<dbReference type="EMBL" id="JACORT010000009">
    <property type="protein sequence ID" value="MBC5785048.1"/>
    <property type="molecule type" value="Genomic_DNA"/>
</dbReference>
<keyword evidence="3" id="KW-1185">Reference proteome</keyword>
<keyword evidence="1" id="KW-0812">Transmembrane</keyword>
<gene>
    <name evidence="1" type="primary">cobS</name>
    <name evidence="2" type="ORF">H8N03_19030</name>
</gene>
<comment type="catalytic activity">
    <reaction evidence="1">
        <text>alpha-ribazole 5'-phosphate + adenosylcob(III)inamide-GDP = adenosylcob(III)alamin 5'-phosphate + GMP + H(+)</text>
        <dbReference type="Rhea" id="RHEA:23560"/>
        <dbReference type="ChEBI" id="CHEBI:15378"/>
        <dbReference type="ChEBI" id="CHEBI:57918"/>
        <dbReference type="ChEBI" id="CHEBI:58115"/>
        <dbReference type="ChEBI" id="CHEBI:60487"/>
        <dbReference type="ChEBI" id="CHEBI:60493"/>
        <dbReference type="EC" id="2.7.8.26"/>
    </reaction>
</comment>
<dbReference type="EC" id="2.7.8.26" evidence="1"/>
<comment type="similarity">
    <text evidence="1">Belongs to the CobS family.</text>
</comment>
<accession>A0A923MTN3</accession>
<dbReference type="AlphaFoldDB" id="A0A923MTN3"/>
<keyword evidence="1" id="KW-1003">Cell membrane</keyword>
<feature type="transmembrane region" description="Helical" evidence="1">
    <location>
        <begin position="70"/>
        <end position="89"/>
    </location>
</feature>
<dbReference type="GO" id="GO:0051073">
    <property type="term" value="F:adenosylcobinamide-GDP ribazoletransferase activity"/>
    <property type="evidence" value="ECO:0007669"/>
    <property type="project" value="UniProtKB-UniRule"/>
</dbReference>
<keyword evidence="1" id="KW-0472">Membrane</keyword>
<comment type="subcellular location">
    <subcellularLocation>
        <location evidence="1">Cell membrane</location>
        <topology evidence="1">Multi-pass membrane protein</topology>
    </subcellularLocation>
</comment>
<sequence>MATLREHLDLFALALHRATVLRVGTRPRHDPESVRASDAHLPGAGWVVGLAACLVFALVGLALRSSPWGAAAAAVAAMVATATLTRGRGETGLFRTAERLQGLAAPGTSGAGALVLWLLLTGKLVLLAALASLSESAVMAALFAAQVLSRVAPLLLARSLDGDVPPRAIQVGLAWCVVPLVLLFVGAGLFALLFAVAAAVLACYGMWRLARLQAEPGDRDALAASQLACEVAIYLGTAIGL</sequence>
<organism evidence="2 3">
    <name type="scientific">Ramlibacter cellulosilyticus</name>
    <dbReference type="NCBI Taxonomy" id="2764187"/>
    <lineage>
        <taxon>Bacteria</taxon>
        <taxon>Pseudomonadati</taxon>
        <taxon>Pseudomonadota</taxon>
        <taxon>Betaproteobacteria</taxon>
        <taxon>Burkholderiales</taxon>
        <taxon>Comamonadaceae</taxon>
        <taxon>Ramlibacter</taxon>
    </lineage>
</organism>
<comment type="pathway">
    <text evidence="1">Cofactor biosynthesis; adenosylcobalamin biosynthesis; adenosylcobalamin from cob(II)yrinate a,c-diamide: step 7/7.</text>
</comment>
<feature type="transmembrane region" description="Helical" evidence="1">
    <location>
        <begin position="177"/>
        <end position="204"/>
    </location>
</feature>
<dbReference type="GO" id="GO:0008818">
    <property type="term" value="F:cobalamin 5'-phosphate synthase activity"/>
    <property type="evidence" value="ECO:0007669"/>
    <property type="project" value="UniProtKB-UniRule"/>
</dbReference>
<dbReference type="HAMAP" id="MF_00719">
    <property type="entry name" value="CobS"/>
    <property type="match status" value="1"/>
</dbReference>
<comment type="catalytic activity">
    <reaction evidence="1">
        <text>alpha-ribazole + adenosylcob(III)inamide-GDP = adenosylcob(III)alamin + GMP + H(+)</text>
        <dbReference type="Rhea" id="RHEA:16049"/>
        <dbReference type="ChEBI" id="CHEBI:10329"/>
        <dbReference type="ChEBI" id="CHEBI:15378"/>
        <dbReference type="ChEBI" id="CHEBI:18408"/>
        <dbReference type="ChEBI" id="CHEBI:58115"/>
        <dbReference type="ChEBI" id="CHEBI:60487"/>
        <dbReference type="EC" id="2.7.8.26"/>
    </reaction>
</comment>
<evidence type="ECO:0000256" key="1">
    <source>
        <dbReference type="HAMAP-Rule" id="MF_00719"/>
    </source>
</evidence>
<name>A0A923MTN3_9BURK</name>
<dbReference type="InterPro" id="IPR003805">
    <property type="entry name" value="CobS"/>
</dbReference>
<protein>
    <recommendedName>
        <fullName evidence="1">Adenosylcobinamide-GDP ribazoletransferase</fullName>
        <ecNumber evidence="1">2.7.8.26</ecNumber>
    </recommendedName>
    <alternativeName>
        <fullName evidence="1">Cobalamin synthase</fullName>
    </alternativeName>
    <alternativeName>
        <fullName evidence="1">Cobalamin-5'-phosphate synthase</fullName>
    </alternativeName>
</protein>
<comment type="caution">
    <text evidence="2">The sequence shown here is derived from an EMBL/GenBank/DDBJ whole genome shotgun (WGS) entry which is preliminary data.</text>
</comment>
<dbReference type="RefSeq" id="WP_187077802.1">
    <property type="nucleotide sequence ID" value="NZ_JACORT010000009.1"/>
</dbReference>